<feature type="signal peptide" evidence="1">
    <location>
        <begin position="1"/>
        <end position="20"/>
    </location>
</feature>
<keyword evidence="1" id="KW-0732">Signal</keyword>
<dbReference type="AlphaFoldDB" id="A0A8W8NPF6"/>
<dbReference type="EnsemblMetazoa" id="G850.2">
    <property type="protein sequence ID" value="G850.2:cds"/>
    <property type="gene ID" value="G850"/>
</dbReference>
<protein>
    <recommendedName>
        <fullName evidence="4">Prokineticin domain-containing protein</fullName>
    </recommendedName>
</protein>
<dbReference type="EnsemblMetazoa" id="G850.1">
    <property type="protein sequence ID" value="G850.1:cds"/>
    <property type="gene ID" value="G850"/>
</dbReference>
<dbReference type="Proteomes" id="UP000005408">
    <property type="component" value="Unassembled WGS sequence"/>
</dbReference>
<accession>A0A8W8NPF6</accession>
<evidence type="ECO:0000313" key="3">
    <source>
        <dbReference type="Proteomes" id="UP000005408"/>
    </source>
</evidence>
<dbReference type="OMA" id="HEGPLIV"/>
<dbReference type="OrthoDB" id="6132230at2759"/>
<sequence>MKVLIAVLSFLGIIVGTAIATTCMTDAECGSGECCFRHEGPLIVSRRQLIANLFTSNHGVCEKFQLEGDHCSVFDKINGHCSCGAGLKCAFVPDSTTPTTGKRSMVYPSVPGSYRCTPSV</sequence>
<reference evidence="2" key="1">
    <citation type="submission" date="2022-08" db="UniProtKB">
        <authorList>
            <consortium name="EnsemblMetazoa"/>
        </authorList>
    </citation>
    <scope>IDENTIFICATION</scope>
    <source>
        <strain evidence="2">05x7-T-G4-1.051#20</strain>
    </source>
</reference>
<keyword evidence="3" id="KW-1185">Reference proteome</keyword>
<evidence type="ECO:0000256" key="1">
    <source>
        <dbReference type="SAM" id="SignalP"/>
    </source>
</evidence>
<evidence type="ECO:0008006" key="4">
    <source>
        <dbReference type="Google" id="ProtNLM"/>
    </source>
</evidence>
<evidence type="ECO:0000313" key="2">
    <source>
        <dbReference type="EnsemblMetazoa" id="G850.2:cds"/>
    </source>
</evidence>
<feature type="chain" id="PRO_5042432164" description="Prokineticin domain-containing protein" evidence="1">
    <location>
        <begin position="21"/>
        <end position="120"/>
    </location>
</feature>
<proteinExistence type="predicted"/>
<organism evidence="2 3">
    <name type="scientific">Magallana gigas</name>
    <name type="common">Pacific oyster</name>
    <name type="synonym">Crassostrea gigas</name>
    <dbReference type="NCBI Taxonomy" id="29159"/>
    <lineage>
        <taxon>Eukaryota</taxon>
        <taxon>Metazoa</taxon>
        <taxon>Spiralia</taxon>
        <taxon>Lophotrochozoa</taxon>
        <taxon>Mollusca</taxon>
        <taxon>Bivalvia</taxon>
        <taxon>Autobranchia</taxon>
        <taxon>Pteriomorphia</taxon>
        <taxon>Ostreida</taxon>
        <taxon>Ostreoidea</taxon>
        <taxon>Ostreidae</taxon>
        <taxon>Magallana</taxon>
    </lineage>
</organism>
<dbReference type="Gene3D" id="2.10.80.10">
    <property type="entry name" value="Lipase, subunit A"/>
    <property type="match status" value="1"/>
</dbReference>
<name>A0A8W8NPF6_MAGGI</name>